<dbReference type="GO" id="GO:0006935">
    <property type="term" value="P:chemotaxis"/>
    <property type="evidence" value="ECO:0007669"/>
    <property type="project" value="InterPro"/>
</dbReference>
<gene>
    <name evidence="6" type="ORF">MAGMO_2734</name>
</gene>
<keyword evidence="1 3" id="KW-0807">Transducer</keyword>
<keyword evidence="4" id="KW-0812">Transmembrane</keyword>
<keyword evidence="4" id="KW-0472">Membrane</keyword>
<dbReference type="Pfam" id="PF00015">
    <property type="entry name" value="MCPsignal"/>
    <property type="match status" value="1"/>
</dbReference>
<name>A0A1S7LMB0_MAGMO</name>
<dbReference type="PANTHER" id="PTHR32089:SF112">
    <property type="entry name" value="LYSOZYME-LIKE PROTEIN-RELATED"/>
    <property type="match status" value="1"/>
</dbReference>
<evidence type="ECO:0000256" key="4">
    <source>
        <dbReference type="SAM" id="Phobius"/>
    </source>
</evidence>
<dbReference type="PANTHER" id="PTHR32089">
    <property type="entry name" value="METHYL-ACCEPTING CHEMOTAXIS PROTEIN MCPB"/>
    <property type="match status" value="1"/>
</dbReference>
<evidence type="ECO:0000256" key="1">
    <source>
        <dbReference type="ARBA" id="ARBA00023224"/>
    </source>
</evidence>
<dbReference type="EMBL" id="LO017727">
    <property type="protein sequence ID" value="CRH06886.1"/>
    <property type="molecule type" value="Genomic_DNA"/>
</dbReference>
<evidence type="ECO:0000313" key="6">
    <source>
        <dbReference type="EMBL" id="CRH06886.1"/>
    </source>
</evidence>
<dbReference type="GO" id="GO:0016020">
    <property type="term" value="C:membrane"/>
    <property type="evidence" value="ECO:0007669"/>
    <property type="project" value="InterPro"/>
</dbReference>
<proteinExistence type="inferred from homology"/>
<dbReference type="InterPro" id="IPR004090">
    <property type="entry name" value="Chemotax_Me-accpt_rcpt"/>
</dbReference>
<dbReference type="PRINTS" id="PR00260">
    <property type="entry name" value="CHEMTRNSDUCR"/>
</dbReference>
<reference evidence="6" key="1">
    <citation type="submission" date="2015-04" db="EMBL/GenBank/DDBJ databases">
        <authorList>
            <person name="Syromyatnikov M.Y."/>
            <person name="Popov V.N."/>
        </authorList>
    </citation>
    <scope>NUCLEOTIDE SEQUENCE</scope>
    <source>
        <strain evidence="6">MO-1</strain>
    </source>
</reference>
<organism evidence="6">
    <name type="scientific">Magnetococcus massalia (strain MO-1)</name>
    <dbReference type="NCBI Taxonomy" id="451514"/>
    <lineage>
        <taxon>Bacteria</taxon>
        <taxon>Pseudomonadati</taxon>
        <taxon>Pseudomonadota</taxon>
        <taxon>Magnetococcia</taxon>
        <taxon>Magnetococcales</taxon>
        <taxon>Magnetococcaceae</taxon>
        <taxon>Magnetococcus</taxon>
    </lineage>
</organism>
<evidence type="ECO:0000256" key="3">
    <source>
        <dbReference type="PROSITE-ProRule" id="PRU00284"/>
    </source>
</evidence>
<keyword evidence="4" id="KW-1133">Transmembrane helix</keyword>
<protein>
    <submittedName>
        <fullName evidence="6">Putative Methyl-accepting chemotaxis sensory transducer</fullName>
    </submittedName>
</protein>
<feature type="transmembrane region" description="Helical" evidence="4">
    <location>
        <begin position="187"/>
        <end position="210"/>
    </location>
</feature>
<dbReference type="Gene3D" id="1.10.287.950">
    <property type="entry name" value="Methyl-accepting chemotaxis protein"/>
    <property type="match status" value="2"/>
</dbReference>
<dbReference type="InterPro" id="IPR004089">
    <property type="entry name" value="MCPsignal_dom"/>
</dbReference>
<dbReference type="GO" id="GO:0004888">
    <property type="term" value="F:transmembrane signaling receptor activity"/>
    <property type="evidence" value="ECO:0007669"/>
    <property type="project" value="InterPro"/>
</dbReference>
<feature type="domain" description="Methyl-accepting transducer" evidence="5">
    <location>
        <begin position="326"/>
        <end position="569"/>
    </location>
</feature>
<accession>A0A1S7LMB0</accession>
<feature type="transmembrane region" description="Helical" evidence="4">
    <location>
        <begin position="16"/>
        <end position="37"/>
    </location>
</feature>
<dbReference type="PROSITE" id="PS50111">
    <property type="entry name" value="CHEMOTAXIS_TRANSDUC_2"/>
    <property type="match status" value="1"/>
</dbReference>
<sequence>MTAANQYESMNVKSRFIIGFGVMSAIVLLFGLLQLMLTSAQMQTGEDLGHFETKRNLLQTISYKVDTASLLIPRALAGEPTAELKKVLADLQQGPARQVQKFKALPNRAPLIKLPNRFIKDYEASLVAVGQLIDAAAKGDAKQLKPLAAAAVTSLHEAQQAISRTSSQLVRAHQTASREVSSRAKRAWWFTVLSLVTALSLIGGASMMVMNSIIKRLGADPEELARLAHEFSEGDLTTFGKDGRVSTGIDQALNKMAANIGQVLGHVRESATGLGDVANTLAESANQMREQASKLTQDASSTAAEAERMSIEMDEVAMAAFESNKVMDQIAQAAQDASQNMENISLAADEASHNLTMISGASDQASHTMVEIQDAAGRSSEDIQQVNNALLAMSTSLEDVRKQCATASQESREASDYARDNTKTMDQLNTSSREIGKVLEVINDIAEQTNMLALNASIEAAGAGDAGKGFSVVANEVKELASKTSDATQLIGSQIDDIQVSTNAVDRLIERVTQIITNIEQSNDKINRSVDDQGYTIGEITDSMREATSETQQVTLQVENTSEGIRTVSQNISEVSNGIADVTNNVSLASGGISEMAKNVRHAFATNTMVAEKLSSAADTSRAISGIMQEVNSSVETLDGVSESINDLSTQVYAITEELNYIISLFKMHDEDDE</sequence>
<dbReference type="AlphaFoldDB" id="A0A1S7LMB0"/>
<dbReference type="SMART" id="SM00283">
    <property type="entry name" value="MA"/>
    <property type="match status" value="1"/>
</dbReference>
<comment type="similarity">
    <text evidence="2">Belongs to the methyl-accepting chemotaxis (MCP) protein family.</text>
</comment>
<dbReference type="GO" id="GO:0007165">
    <property type="term" value="P:signal transduction"/>
    <property type="evidence" value="ECO:0007669"/>
    <property type="project" value="UniProtKB-KW"/>
</dbReference>
<dbReference type="SUPFAM" id="SSF58104">
    <property type="entry name" value="Methyl-accepting chemotaxis protein (MCP) signaling domain"/>
    <property type="match status" value="2"/>
</dbReference>
<evidence type="ECO:0000259" key="5">
    <source>
        <dbReference type="PROSITE" id="PS50111"/>
    </source>
</evidence>
<evidence type="ECO:0000256" key="2">
    <source>
        <dbReference type="ARBA" id="ARBA00029447"/>
    </source>
</evidence>